<evidence type="ECO:0000313" key="18">
    <source>
        <dbReference type="Proteomes" id="UP000046393"/>
    </source>
</evidence>
<evidence type="ECO:0000256" key="10">
    <source>
        <dbReference type="ARBA" id="ARBA00043038"/>
    </source>
</evidence>
<organism evidence="18 19">
    <name type="scientific">Syphacia muris</name>
    <dbReference type="NCBI Taxonomy" id="451379"/>
    <lineage>
        <taxon>Eukaryota</taxon>
        <taxon>Metazoa</taxon>
        <taxon>Ecdysozoa</taxon>
        <taxon>Nematoda</taxon>
        <taxon>Chromadorea</taxon>
        <taxon>Rhabditida</taxon>
        <taxon>Spirurina</taxon>
        <taxon>Oxyuridomorpha</taxon>
        <taxon>Oxyuroidea</taxon>
        <taxon>Oxyuridae</taxon>
        <taxon>Syphacia</taxon>
    </lineage>
</organism>
<evidence type="ECO:0000256" key="14">
    <source>
        <dbReference type="ARBA" id="ARBA00052763"/>
    </source>
</evidence>
<dbReference type="InterPro" id="IPR003000">
    <property type="entry name" value="Sirtuin"/>
</dbReference>
<evidence type="ECO:0000256" key="9">
    <source>
        <dbReference type="ARBA" id="ARBA00041832"/>
    </source>
</evidence>
<evidence type="ECO:0000256" key="12">
    <source>
        <dbReference type="ARBA" id="ARBA00051105"/>
    </source>
</evidence>
<evidence type="ECO:0000259" key="17">
    <source>
        <dbReference type="PROSITE" id="PS50305"/>
    </source>
</evidence>
<dbReference type="EC" id="2.3.1.286" evidence="2"/>
<keyword evidence="4" id="KW-0808">Transferase</keyword>
<proteinExistence type="inferred from homology"/>
<dbReference type="Pfam" id="PF02146">
    <property type="entry name" value="SIR2"/>
    <property type="match status" value="1"/>
</dbReference>
<evidence type="ECO:0000256" key="1">
    <source>
        <dbReference type="ARBA" id="ARBA00001947"/>
    </source>
</evidence>
<dbReference type="WBParaSite" id="SMUV_0000827501-mRNA-1">
    <property type="protein sequence ID" value="SMUV_0000827501-mRNA-1"/>
    <property type="gene ID" value="SMUV_0000827501"/>
</dbReference>
<comment type="catalytic activity">
    <reaction evidence="12">
        <text>N(6)-succinyl-L-lysyl-[protein] + NAD(+) + H2O = 2''-O-succinyl-ADP-D-ribose + nicotinamide + L-lysyl-[protein]</text>
        <dbReference type="Rhea" id="RHEA:47668"/>
        <dbReference type="Rhea" id="RHEA-COMP:9752"/>
        <dbReference type="Rhea" id="RHEA-COMP:11877"/>
        <dbReference type="ChEBI" id="CHEBI:15377"/>
        <dbReference type="ChEBI" id="CHEBI:17154"/>
        <dbReference type="ChEBI" id="CHEBI:29969"/>
        <dbReference type="ChEBI" id="CHEBI:57540"/>
        <dbReference type="ChEBI" id="CHEBI:87830"/>
        <dbReference type="ChEBI" id="CHEBI:87832"/>
    </reaction>
    <physiologicalReaction direction="left-to-right" evidence="12">
        <dbReference type="Rhea" id="RHEA:47669"/>
    </physiologicalReaction>
</comment>
<evidence type="ECO:0000313" key="19">
    <source>
        <dbReference type="WBParaSite" id="SMUV_0000827501-mRNA-1"/>
    </source>
</evidence>
<dbReference type="InterPro" id="IPR026590">
    <property type="entry name" value="Ssirtuin_cat_dom"/>
</dbReference>
<dbReference type="PANTHER" id="PTHR11085:SF1">
    <property type="entry name" value="NAD-DEPENDENT PROTEIN DEACETYLASE SIRTUIN-7"/>
    <property type="match status" value="1"/>
</dbReference>
<comment type="cofactor">
    <cofactor evidence="1">
        <name>Zn(2+)</name>
        <dbReference type="ChEBI" id="CHEBI:29105"/>
    </cofactor>
</comment>
<keyword evidence="3" id="KW-0597">Phosphoprotein</keyword>
<dbReference type="FunFam" id="3.40.50.1220:FF:000038">
    <property type="entry name" value="NAD-dependent protein deacetylase sirtuin-6 isoform X2"/>
    <property type="match status" value="1"/>
</dbReference>
<dbReference type="GO" id="GO:0010468">
    <property type="term" value="P:regulation of gene expression"/>
    <property type="evidence" value="ECO:0007669"/>
    <property type="project" value="UniProtKB-ARBA"/>
</dbReference>
<feature type="binding site" evidence="15">
    <location>
        <position position="170"/>
    </location>
    <ligand>
        <name>Zn(2+)</name>
        <dbReference type="ChEBI" id="CHEBI:29105"/>
    </ligand>
</feature>
<dbReference type="SUPFAM" id="SSF52467">
    <property type="entry name" value="DHS-like NAD/FAD-binding domain"/>
    <property type="match status" value="1"/>
</dbReference>
<dbReference type="PANTHER" id="PTHR11085">
    <property type="entry name" value="NAD-DEPENDENT PROTEIN DEACYLASE SIRTUIN-5, MITOCHONDRIAL-RELATED"/>
    <property type="match status" value="1"/>
</dbReference>
<dbReference type="GO" id="GO:0097372">
    <property type="term" value="F:histone H3K18 deacetylase activity, NAD-dependent"/>
    <property type="evidence" value="ECO:0007669"/>
    <property type="project" value="TreeGrafter"/>
</dbReference>
<comment type="catalytic activity">
    <reaction evidence="13">
        <text>N(6)-propanoyl-L-lysyl-[protein] + NAD(+) + H2O = 3''-O-propanoyl-ADP-D-ribose + nicotinamide + L-lysyl-[protein]</text>
        <dbReference type="Rhea" id="RHEA:23500"/>
        <dbReference type="Rhea" id="RHEA-COMP:9752"/>
        <dbReference type="Rhea" id="RHEA-COMP:13758"/>
        <dbReference type="ChEBI" id="CHEBI:15377"/>
        <dbReference type="ChEBI" id="CHEBI:17154"/>
        <dbReference type="ChEBI" id="CHEBI:29969"/>
        <dbReference type="ChEBI" id="CHEBI:57540"/>
        <dbReference type="ChEBI" id="CHEBI:138019"/>
        <dbReference type="ChEBI" id="CHEBI:145015"/>
    </reaction>
    <physiologicalReaction direction="left-to-right" evidence="13">
        <dbReference type="Rhea" id="RHEA:23501"/>
    </physiologicalReaction>
</comment>
<dbReference type="GO" id="GO:0000785">
    <property type="term" value="C:chromatin"/>
    <property type="evidence" value="ECO:0007669"/>
    <property type="project" value="TreeGrafter"/>
</dbReference>
<evidence type="ECO:0000256" key="4">
    <source>
        <dbReference type="ARBA" id="ARBA00022679"/>
    </source>
</evidence>
<evidence type="ECO:0000256" key="5">
    <source>
        <dbReference type="ARBA" id="ARBA00022723"/>
    </source>
</evidence>
<evidence type="ECO:0000256" key="6">
    <source>
        <dbReference type="ARBA" id="ARBA00022833"/>
    </source>
</evidence>
<dbReference type="GO" id="GO:0140861">
    <property type="term" value="P:DNA repair-dependent chromatin remodeling"/>
    <property type="evidence" value="ECO:0007669"/>
    <property type="project" value="UniProtKB-ARBA"/>
</dbReference>
<comment type="catalytic activity">
    <reaction evidence="11">
        <text>N(6)-decanoyl-L-lysyl-[protein] + NAD(+) + H2O = 2''-O-decanoyl-ADP-D-ribose + nicotinamide + L-lysyl-[protein]</text>
        <dbReference type="Rhea" id="RHEA:70631"/>
        <dbReference type="Rhea" id="RHEA-COMP:9752"/>
        <dbReference type="Rhea" id="RHEA-COMP:17932"/>
        <dbReference type="ChEBI" id="CHEBI:15377"/>
        <dbReference type="ChEBI" id="CHEBI:17154"/>
        <dbReference type="ChEBI" id="CHEBI:29969"/>
        <dbReference type="ChEBI" id="CHEBI:57540"/>
        <dbReference type="ChEBI" id="CHEBI:143222"/>
        <dbReference type="ChEBI" id="CHEBI:189688"/>
    </reaction>
    <physiologicalReaction direction="left-to-right" evidence="11">
        <dbReference type="Rhea" id="RHEA:70632"/>
    </physiologicalReaction>
</comment>
<dbReference type="GO" id="GO:0046872">
    <property type="term" value="F:metal ion binding"/>
    <property type="evidence" value="ECO:0007669"/>
    <property type="project" value="UniProtKB-KW"/>
</dbReference>
<accession>A0A0N5ATV5</accession>
<dbReference type="STRING" id="451379.A0A0N5ATV5"/>
<evidence type="ECO:0000256" key="3">
    <source>
        <dbReference type="ARBA" id="ARBA00022553"/>
    </source>
</evidence>
<feature type="region of interest" description="Disordered" evidence="16">
    <location>
        <begin position="377"/>
        <end position="411"/>
    </location>
</feature>
<sequence length="514" mass="58344">MLSRFAKHQREKKVRRKQSYCELHIDFGSEGIYSTDDLVMKKADRLRELEESETVVLQKCEKLAEYMKASKCTLVYTGAGISTSAKIPDYRGPNGVWTLAEKGIEVKKCADPVECSPTTSHMVLKEMCRRGMVRHILSQNCDGLHLRSGVPQKMLSEIHGNMHIEVCSNCNPPRQYVRSFDVTKNSRYRKHNTGRNCTVCNAELQDTIVHFGERGRLPWPLNWNGVVGLVDQCDLILCLGTSMAVLKEYQFLWPKPRSNTKIAIVNLQWTPKDRASCLKINAKCDLVLENLAKLLSIPVVAYCRNCDPVLNPRRSTRISELMNRITDCLCHLRSPRRKCEVLEGPKGAPGWWAAGMQKTIQRAQVIYFLASKRVKRSAGRPRKRKSSSTSSTDDSVKEKLSRFHSNSSTSDTSVDLIMAEDFVKTEEDNLEEGSKNQEEKLQQVVRYNNDVNMSESLHSSECITDFEESVMDNSSTNIFEDDSDGFRCFDVNSSVENDVESMLVSLLDKICERA</sequence>
<keyword evidence="18" id="KW-1185">Reference proteome</keyword>
<evidence type="ECO:0000256" key="13">
    <source>
        <dbReference type="ARBA" id="ARBA00051399"/>
    </source>
</evidence>
<evidence type="ECO:0000256" key="8">
    <source>
        <dbReference type="ARBA" id="ARBA00038170"/>
    </source>
</evidence>
<feature type="binding site" evidence="15">
    <location>
        <position position="200"/>
    </location>
    <ligand>
        <name>Zn(2+)</name>
        <dbReference type="ChEBI" id="CHEBI:29105"/>
    </ligand>
</feature>
<comment type="catalytic activity">
    <reaction evidence="14">
        <text>N(6)-glutaryl-L-lysyl-[protein] + NAD(+) + H2O = 2''-O-glutaryl-ADP-D-ribose + nicotinamide + L-lysyl-[protein]</text>
        <dbReference type="Rhea" id="RHEA:47664"/>
        <dbReference type="Rhea" id="RHEA-COMP:9752"/>
        <dbReference type="Rhea" id="RHEA-COMP:11875"/>
        <dbReference type="ChEBI" id="CHEBI:15377"/>
        <dbReference type="ChEBI" id="CHEBI:17154"/>
        <dbReference type="ChEBI" id="CHEBI:29969"/>
        <dbReference type="ChEBI" id="CHEBI:57540"/>
        <dbReference type="ChEBI" id="CHEBI:87828"/>
        <dbReference type="ChEBI" id="CHEBI:87829"/>
    </reaction>
    <physiologicalReaction direction="left-to-right" evidence="14">
        <dbReference type="Rhea" id="RHEA:47665"/>
    </physiologicalReaction>
</comment>
<feature type="domain" description="Deacetylase sirtuin-type" evidence="17">
    <location>
        <begin position="53"/>
        <end position="298"/>
    </location>
</feature>
<reference evidence="19" key="1">
    <citation type="submission" date="2017-02" db="UniProtKB">
        <authorList>
            <consortium name="WormBaseParasite"/>
        </authorList>
    </citation>
    <scope>IDENTIFICATION</scope>
</reference>
<evidence type="ECO:0000256" key="7">
    <source>
        <dbReference type="ARBA" id="ARBA00023027"/>
    </source>
</evidence>
<evidence type="ECO:0000256" key="2">
    <source>
        <dbReference type="ARBA" id="ARBA00012928"/>
    </source>
</evidence>
<name>A0A0N5ATV5_9BILA</name>
<feature type="binding site" evidence="15">
    <location>
        <position position="167"/>
    </location>
    <ligand>
        <name>Zn(2+)</name>
        <dbReference type="ChEBI" id="CHEBI:29105"/>
    </ligand>
</feature>
<dbReference type="FunFam" id="2.20.28.200:FF:000002">
    <property type="entry name" value="NAD-dependent deacetylase sirtuin-7"/>
    <property type="match status" value="1"/>
</dbReference>
<dbReference type="InterPro" id="IPR029035">
    <property type="entry name" value="DHS-like_NAD/FAD-binding_dom"/>
</dbReference>
<dbReference type="GO" id="GO:0035861">
    <property type="term" value="C:site of double-strand break"/>
    <property type="evidence" value="ECO:0007669"/>
    <property type="project" value="UniProtKB-ARBA"/>
</dbReference>
<keyword evidence="7" id="KW-0520">NAD</keyword>
<feature type="active site" description="Proton acceptor" evidence="15">
    <location>
        <position position="159"/>
    </location>
</feature>
<dbReference type="Proteomes" id="UP000046393">
    <property type="component" value="Unplaced"/>
</dbReference>
<dbReference type="Gene3D" id="2.20.28.200">
    <property type="match status" value="1"/>
</dbReference>
<dbReference type="AlphaFoldDB" id="A0A0N5ATV5"/>
<evidence type="ECO:0000256" key="15">
    <source>
        <dbReference type="PROSITE-ProRule" id="PRU00236"/>
    </source>
</evidence>
<dbReference type="PROSITE" id="PS50305">
    <property type="entry name" value="SIRTUIN"/>
    <property type="match status" value="1"/>
</dbReference>
<evidence type="ECO:0000256" key="11">
    <source>
        <dbReference type="ARBA" id="ARBA00050237"/>
    </source>
</evidence>
<protein>
    <recommendedName>
        <fullName evidence="2">protein acetyllysine N-acetyltransferase</fullName>
        <ecNumber evidence="2">2.3.1.286</ecNumber>
    </recommendedName>
    <alternativeName>
        <fullName evidence="10">Regulatory protein SIR2 homolog 7</fullName>
    </alternativeName>
    <alternativeName>
        <fullName evidence="9">SIR2-like protein 7</fullName>
    </alternativeName>
</protein>
<dbReference type="Gene3D" id="3.40.50.1220">
    <property type="entry name" value="TPP-binding domain"/>
    <property type="match status" value="1"/>
</dbReference>
<feature type="compositionally biased region" description="Basic residues" evidence="16">
    <location>
        <begin position="377"/>
        <end position="386"/>
    </location>
</feature>
<dbReference type="GO" id="GO:0070403">
    <property type="term" value="F:NAD+ binding"/>
    <property type="evidence" value="ECO:0007669"/>
    <property type="project" value="InterPro"/>
</dbReference>
<feature type="binding site" evidence="15">
    <location>
        <position position="197"/>
    </location>
    <ligand>
        <name>Zn(2+)</name>
        <dbReference type="ChEBI" id="CHEBI:29105"/>
    </ligand>
</feature>
<evidence type="ECO:0000256" key="16">
    <source>
        <dbReference type="SAM" id="MobiDB-lite"/>
    </source>
</evidence>
<dbReference type="InterPro" id="IPR050134">
    <property type="entry name" value="NAD-dep_sirtuin_deacylases"/>
</dbReference>
<keyword evidence="6 15" id="KW-0862">Zinc</keyword>
<comment type="similarity">
    <text evidence="8">Belongs to the sirtuin family. Class IV subfamily.</text>
</comment>
<dbReference type="GO" id="GO:0005634">
    <property type="term" value="C:nucleus"/>
    <property type="evidence" value="ECO:0007669"/>
    <property type="project" value="TreeGrafter"/>
</dbReference>
<keyword evidence="5 15" id="KW-0479">Metal-binding</keyword>